<dbReference type="Pfam" id="PF23135">
    <property type="entry name" value="TRI4_N"/>
    <property type="match status" value="1"/>
</dbReference>
<feature type="domain" description="ASCH" evidence="21">
    <location>
        <begin position="428"/>
        <end position="540"/>
    </location>
</feature>
<keyword evidence="14" id="KW-0206">Cytoskeleton</keyword>
<keyword evidence="6" id="KW-0597">Phosphoprotein</keyword>
<accession>A0A9D3MIN5</accession>
<dbReference type="GO" id="GO:0005813">
    <property type="term" value="C:centrosome"/>
    <property type="evidence" value="ECO:0007669"/>
    <property type="project" value="UniProtKB-SubCell"/>
</dbReference>
<dbReference type="InterPro" id="IPR056993">
    <property type="entry name" value="TRIP4_3rd_dom"/>
</dbReference>
<keyword evidence="10" id="KW-0832">Ubl conjugation</keyword>
<evidence type="ECO:0000256" key="9">
    <source>
        <dbReference type="ARBA" id="ARBA00022833"/>
    </source>
</evidence>
<dbReference type="Gene3D" id="2.30.130.30">
    <property type="entry name" value="Hypothetical protein"/>
    <property type="match status" value="1"/>
</dbReference>
<dbReference type="Pfam" id="PF06221">
    <property type="entry name" value="zf-C2HC5"/>
    <property type="match status" value="1"/>
</dbReference>
<dbReference type="SMART" id="SM01022">
    <property type="entry name" value="ASCH"/>
    <property type="match status" value="1"/>
</dbReference>
<dbReference type="GO" id="GO:0005829">
    <property type="term" value="C:cytosol"/>
    <property type="evidence" value="ECO:0007669"/>
    <property type="project" value="UniProtKB-SubCell"/>
</dbReference>
<comment type="subunit">
    <text evidence="17">Interacts with the thyroid hormone receptor/TR (via the ligand-binding domain); this interaction requires the presence of thyroid hormone. Interacts with the androgen receptor/AR; in an androgen, testosterone and dihydrotestosterone-dependent manner. Interacts with ESR1 (estrogen ligand-bound); competes with UFSP2. Interacts with UFSP2; competes with ligand-bound ESR1. Interacts with DDRGK1 and UFL1; the interaction with DDRGK1 is direct. Interacts with NCOA1. Interacts with EP300. Part of the ASC-1 complex, that contains TRIP4, ASCC1, ASCC2 and ASCC3. Identified in the RQT (ribosome quality control trigger) complex, that contains ASCC2, ASCC3 and TRIP4. Interacts with NEK6. Interacts with CSRP1. Interacts with ZCCHC4.</text>
</comment>
<dbReference type="GO" id="GO:0005634">
    <property type="term" value="C:nucleus"/>
    <property type="evidence" value="ECO:0007669"/>
    <property type="project" value="UniProtKB-SubCell"/>
</dbReference>
<evidence type="ECO:0000256" key="13">
    <source>
        <dbReference type="ARBA" id="ARBA00023163"/>
    </source>
</evidence>
<organism evidence="22 23">
    <name type="scientific">Anguilla anguilla</name>
    <name type="common">European freshwater eel</name>
    <name type="synonym">Muraena anguilla</name>
    <dbReference type="NCBI Taxonomy" id="7936"/>
    <lineage>
        <taxon>Eukaryota</taxon>
        <taxon>Metazoa</taxon>
        <taxon>Chordata</taxon>
        <taxon>Craniata</taxon>
        <taxon>Vertebrata</taxon>
        <taxon>Euteleostomi</taxon>
        <taxon>Actinopterygii</taxon>
        <taxon>Neopterygii</taxon>
        <taxon>Teleostei</taxon>
        <taxon>Anguilliformes</taxon>
        <taxon>Anguillidae</taxon>
        <taxon>Anguilla</taxon>
    </lineage>
</organism>
<evidence type="ECO:0000256" key="11">
    <source>
        <dbReference type="ARBA" id="ARBA00022990"/>
    </source>
</evidence>
<evidence type="ECO:0000256" key="1">
    <source>
        <dbReference type="ARBA" id="ARBA00004123"/>
    </source>
</evidence>
<keyword evidence="5" id="KW-1017">Isopeptide bond</keyword>
<feature type="region of interest" description="Disordered" evidence="20">
    <location>
        <begin position="216"/>
        <end position="236"/>
    </location>
</feature>
<dbReference type="OMA" id="EFNSYRH"/>
<keyword evidence="9" id="KW-0862">Zinc</keyword>
<dbReference type="OrthoDB" id="338816at2759"/>
<keyword evidence="12" id="KW-0805">Transcription regulation</keyword>
<dbReference type="GO" id="GO:0180022">
    <property type="term" value="C:RQC-trigger complex"/>
    <property type="evidence" value="ECO:0007669"/>
    <property type="project" value="InterPro"/>
</dbReference>
<evidence type="ECO:0000256" key="20">
    <source>
        <dbReference type="SAM" id="MobiDB-lite"/>
    </source>
</evidence>
<evidence type="ECO:0000256" key="16">
    <source>
        <dbReference type="ARBA" id="ARBA00055901"/>
    </source>
</evidence>
<evidence type="ECO:0000256" key="2">
    <source>
        <dbReference type="ARBA" id="ARBA00004300"/>
    </source>
</evidence>
<comment type="subcellular location">
    <subcellularLocation>
        <location evidence="2">Cytoplasm</location>
        <location evidence="2">Cytoskeleton</location>
        <location evidence="2">Microtubule organizing center</location>
        <location evidence="2">Centrosome</location>
    </subcellularLocation>
    <subcellularLocation>
        <location evidence="3">Cytoplasm</location>
        <location evidence="3">Cytosol</location>
    </subcellularLocation>
    <subcellularLocation>
        <location evidence="1">Nucleus</location>
    </subcellularLocation>
</comment>
<evidence type="ECO:0000256" key="6">
    <source>
        <dbReference type="ARBA" id="ARBA00022553"/>
    </source>
</evidence>
<keyword evidence="23" id="KW-1185">Reference proteome</keyword>
<evidence type="ECO:0000313" key="22">
    <source>
        <dbReference type="EMBL" id="KAG5848617.1"/>
    </source>
</evidence>
<evidence type="ECO:0000256" key="8">
    <source>
        <dbReference type="ARBA" id="ARBA00022771"/>
    </source>
</evidence>
<evidence type="ECO:0000256" key="10">
    <source>
        <dbReference type="ARBA" id="ARBA00022843"/>
    </source>
</evidence>
<dbReference type="GO" id="GO:0072344">
    <property type="term" value="P:rescue of stalled ribosome"/>
    <property type="evidence" value="ECO:0007669"/>
    <property type="project" value="InterPro"/>
</dbReference>
<gene>
    <name evidence="22" type="ORF">ANANG_G00100450</name>
</gene>
<evidence type="ECO:0000256" key="18">
    <source>
        <dbReference type="ARBA" id="ARBA00070627"/>
    </source>
</evidence>
<sequence length="573" mass="65950">MSDLLRWCVDQLHHTFGLEASDDIVQYILSIESGEEIAEYVWDLLQGTEGKKKRWFIDELLVRWQRTRCPVPDGASLFLLRETPSEMQDVAKDLLRKSKRKGRNRQELPTMSDPEPGPEVVKTPIDLLKVQKSCGPSSLKKKNKFVNLYTKDGQEKLTILLPGRHSCTCLAQKHCLINNCMTCGRIVCEQEGSGPCLFCGSLQVCTKEEQKILQRDSNKSQKLRKKLMSDHVRQSDTAEKEILPHEEEQMKVGLEKALQHRDKLLEFDKNSVQRTQVLDDESDYFSTDSNQWLSPGEREALCRREMELLELRHASRKARKITLDFAGRQVLEEGESLNQYYSRFDEAVQAINTGTMVTMSQQPDNPPLRELLNPNILQTAPQWVDMGHREIPQKPQGTVVASEAGLGRAQLRLQDRELQEMFDGGWCLSMHQPWASLLITGIKRVEGRSWYTTHRGRLWIAAAAKRPTPQEISHVEYQYRQQYRTELQFPRQYPTGCLLGCVSMTDCLSQEQYKEQFHETCEDSSSPFMFICSQPQELLIKFPMKGKHKIWKLDSQLHQGARKGLMPSPNLCA</sequence>
<keyword evidence="11" id="KW-0007">Acetylation</keyword>
<evidence type="ECO:0000256" key="19">
    <source>
        <dbReference type="ARBA" id="ARBA00075052"/>
    </source>
</evidence>
<evidence type="ECO:0000256" key="4">
    <source>
        <dbReference type="ARBA" id="ARBA00022490"/>
    </source>
</evidence>
<dbReference type="Proteomes" id="UP001044222">
    <property type="component" value="Unassembled WGS sequence"/>
</dbReference>
<dbReference type="AlphaFoldDB" id="A0A9D3MIN5"/>
<dbReference type="CDD" id="cd06554">
    <property type="entry name" value="ASCH_ASC-1_like"/>
    <property type="match status" value="1"/>
</dbReference>
<dbReference type="EMBL" id="JAFIRN010000005">
    <property type="protein sequence ID" value="KAG5848617.1"/>
    <property type="molecule type" value="Genomic_DNA"/>
</dbReference>
<dbReference type="InterPro" id="IPR039128">
    <property type="entry name" value="TRIP4-like"/>
</dbReference>
<evidence type="ECO:0000256" key="3">
    <source>
        <dbReference type="ARBA" id="ARBA00004514"/>
    </source>
</evidence>
<name>A0A9D3MIN5_ANGAN</name>
<feature type="region of interest" description="Disordered" evidence="20">
    <location>
        <begin position="101"/>
        <end position="120"/>
    </location>
</feature>
<dbReference type="InterPro" id="IPR009349">
    <property type="entry name" value="TRIP4/RQT4_C2HC5_Znf"/>
</dbReference>
<evidence type="ECO:0000256" key="17">
    <source>
        <dbReference type="ARBA" id="ARBA00065803"/>
    </source>
</evidence>
<proteinExistence type="predicted"/>
<comment type="caution">
    <text evidence="22">The sequence shown here is derived from an EMBL/GenBank/DDBJ whole genome shotgun (WGS) entry which is preliminary data.</text>
</comment>
<evidence type="ECO:0000256" key="5">
    <source>
        <dbReference type="ARBA" id="ARBA00022499"/>
    </source>
</evidence>
<dbReference type="Pfam" id="PF23134">
    <property type="entry name" value="TRIP4_3rd"/>
    <property type="match status" value="1"/>
</dbReference>
<reference evidence="22" key="1">
    <citation type="submission" date="2021-01" db="EMBL/GenBank/DDBJ databases">
        <title>A chromosome-scale assembly of European eel, Anguilla anguilla.</title>
        <authorList>
            <person name="Henkel C."/>
            <person name="Jong-Raadsen S.A."/>
            <person name="Dufour S."/>
            <person name="Weltzien F.-A."/>
            <person name="Palstra A.P."/>
            <person name="Pelster B."/>
            <person name="Spaink H.P."/>
            <person name="Van Den Thillart G.E."/>
            <person name="Jansen H."/>
            <person name="Zahm M."/>
            <person name="Klopp C."/>
            <person name="Cedric C."/>
            <person name="Louis A."/>
            <person name="Berthelot C."/>
            <person name="Parey E."/>
            <person name="Roest Crollius H."/>
            <person name="Montfort J."/>
            <person name="Robinson-Rechavi M."/>
            <person name="Bucao C."/>
            <person name="Bouchez O."/>
            <person name="Gislard M."/>
            <person name="Lluch J."/>
            <person name="Milhes M."/>
            <person name="Lampietro C."/>
            <person name="Lopez Roques C."/>
            <person name="Donnadieu C."/>
            <person name="Braasch I."/>
            <person name="Desvignes T."/>
            <person name="Postlethwait J."/>
            <person name="Bobe J."/>
            <person name="Guiguen Y."/>
            <person name="Dirks R."/>
        </authorList>
    </citation>
    <scope>NUCLEOTIDE SEQUENCE</scope>
    <source>
        <strain evidence="22">Tag_6206</strain>
        <tissue evidence="22">Liver</tissue>
    </source>
</reference>
<dbReference type="GO" id="GO:0008270">
    <property type="term" value="F:zinc ion binding"/>
    <property type="evidence" value="ECO:0007669"/>
    <property type="project" value="UniProtKB-KW"/>
</dbReference>
<evidence type="ECO:0000259" key="21">
    <source>
        <dbReference type="SMART" id="SM01022"/>
    </source>
</evidence>
<dbReference type="PANTHER" id="PTHR12963">
    <property type="entry name" value="THYROID RECEPTOR INTERACTING PROTEIN RELATED"/>
    <property type="match status" value="1"/>
</dbReference>
<keyword evidence="8" id="KW-0863">Zinc-finger</keyword>
<dbReference type="FunFam" id="2.30.130.30:FF:000004">
    <property type="entry name" value="Activating signal cointegrator 1"/>
    <property type="match status" value="1"/>
</dbReference>
<dbReference type="InterPro" id="IPR056994">
    <property type="entry name" value="TRI4_N"/>
</dbReference>
<keyword evidence="13" id="KW-0804">Transcription</keyword>
<dbReference type="InterPro" id="IPR015947">
    <property type="entry name" value="PUA-like_sf"/>
</dbReference>
<evidence type="ECO:0000313" key="23">
    <source>
        <dbReference type="Proteomes" id="UP001044222"/>
    </source>
</evidence>
<dbReference type="InterPro" id="IPR007374">
    <property type="entry name" value="ASCH_domain"/>
</dbReference>
<protein>
    <recommendedName>
        <fullName evidence="18">Activating signal cointegrator 1</fullName>
    </recommendedName>
    <alternativeName>
        <fullName evidence="19">Thyroid receptor-interacting protein 4</fullName>
    </alternativeName>
</protein>
<evidence type="ECO:0000256" key="12">
    <source>
        <dbReference type="ARBA" id="ARBA00023015"/>
    </source>
</evidence>
<dbReference type="PANTHER" id="PTHR12963:SF4">
    <property type="entry name" value="ACTIVATING SIGNAL COINTEGRATOR 1"/>
    <property type="match status" value="1"/>
</dbReference>
<dbReference type="Pfam" id="PF04266">
    <property type="entry name" value="ASCH"/>
    <property type="match status" value="1"/>
</dbReference>
<keyword evidence="15" id="KW-0539">Nucleus</keyword>
<comment type="function">
    <text evidence="16">Transcription coactivator which associates with nuclear receptors, transcriptional coactivators including EP300, CREBBP and NCOA1, and basal transcription factors like TBP and TFIIA to facilitate nuclear receptors-mediated transcription. May thereby play an important role in establishing distinct coactivator complexes under different cellular conditions. Plays a role in thyroid hormone receptor and estrogen receptor transactivation. Also involved in androgen receptor transactivation. Plays a pivotal role in the transactivation of NF-kappa-B, SRF and AP1. Acts as a mediator of transrepression between nuclear receptor and either AP1 or NF-kappa-B. May play a role in the development of neuromuscular junction. May play a role in late myogenic differentiation. Also functions as part of the RQC trigger (RQT) complex that activates the ribosome quality control (RQC) pathway, a pathway that degrades nascent peptide chains during problematic translation.</text>
</comment>
<evidence type="ECO:0000256" key="7">
    <source>
        <dbReference type="ARBA" id="ARBA00022723"/>
    </source>
</evidence>
<feature type="compositionally biased region" description="Basic and acidic residues" evidence="20">
    <location>
        <begin position="227"/>
        <end position="236"/>
    </location>
</feature>
<dbReference type="SUPFAM" id="SSF88697">
    <property type="entry name" value="PUA domain-like"/>
    <property type="match status" value="1"/>
</dbReference>
<evidence type="ECO:0000256" key="14">
    <source>
        <dbReference type="ARBA" id="ARBA00023212"/>
    </source>
</evidence>
<evidence type="ECO:0000256" key="15">
    <source>
        <dbReference type="ARBA" id="ARBA00023242"/>
    </source>
</evidence>
<keyword evidence="4" id="KW-0963">Cytoplasm</keyword>
<keyword evidence="7" id="KW-0479">Metal-binding</keyword>